<dbReference type="SUPFAM" id="SSF56815">
    <property type="entry name" value="Sec1/munc18-like (SM) proteins"/>
    <property type="match status" value="1"/>
</dbReference>
<organism evidence="1 2">
    <name type="scientific">Coemansia reversa (strain ATCC 12441 / NRRL 1564)</name>
    <dbReference type="NCBI Taxonomy" id="763665"/>
    <lineage>
        <taxon>Eukaryota</taxon>
        <taxon>Fungi</taxon>
        <taxon>Fungi incertae sedis</taxon>
        <taxon>Zoopagomycota</taxon>
        <taxon>Kickxellomycotina</taxon>
        <taxon>Kickxellomycetes</taxon>
        <taxon>Kickxellales</taxon>
        <taxon>Kickxellaceae</taxon>
        <taxon>Coemansia</taxon>
    </lineage>
</organism>
<keyword evidence="2" id="KW-1185">Reference proteome</keyword>
<gene>
    <name evidence="1" type="ORF">COEREDRAFT_81987</name>
</gene>
<protein>
    <recommendedName>
        <fullName evidence="3">Sec1-like protein</fullName>
    </recommendedName>
</protein>
<dbReference type="Proteomes" id="UP000242474">
    <property type="component" value="Unassembled WGS sequence"/>
</dbReference>
<dbReference type="AlphaFoldDB" id="A0A2G5B8U1"/>
<dbReference type="InterPro" id="IPR036045">
    <property type="entry name" value="Sec1-like_sf"/>
</dbReference>
<accession>A0A2G5B8U1</accession>
<dbReference type="OrthoDB" id="2228at2759"/>
<reference evidence="1 2" key="1">
    <citation type="journal article" date="2015" name="Genome Biol. Evol.">
        <title>Phylogenomic analyses indicate that early fungi evolved digesting cell walls of algal ancestors of land plants.</title>
        <authorList>
            <person name="Chang Y."/>
            <person name="Wang S."/>
            <person name="Sekimoto S."/>
            <person name="Aerts A.L."/>
            <person name="Choi C."/>
            <person name="Clum A."/>
            <person name="LaButti K.M."/>
            <person name="Lindquist E.A."/>
            <person name="Yee Ngan C."/>
            <person name="Ohm R.A."/>
            <person name="Salamov A.A."/>
            <person name="Grigoriev I.V."/>
            <person name="Spatafora J.W."/>
            <person name="Berbee M.L."/>
        </authorList>
    </citation>
    <scope>NUCLEOTIDE SEQUENCE [LARGE SCALE GENOMIC DNA]</scope>
    <source>
        <strain evidence="1 2">NRRL 1564</strain>
    </source>
</reference>
<evidence type="ECO:0000313" key="1">
    <source>
        <dbReference type="EMBL" id="PIA15436.1"/>
    </source>
</evidence>
<proteinExistence type="predicted"/>
<sequence length="390" mass="41507">MQDKVVALQVLRNSLASELVAAGKNSADISAFSHGRPTAEHMQALVNIARTQLKVSGFSTTLVDMVQAVVDTENFGTKELWKEAEGVEKTLKLIIGGIKDALPGHGSSIRDVAHNSDDDAEEEEISAAWDQVLTAIPTLSSNIVELAEQQAESIANANDFETWISQWLWQHTPAPGMIIMASSLLAPTKVGFPHSQRALAEQRLAADYTVIYSAAARKYNTSSASEQAAQDAAYRWAEQVIKLAHLVTVSEGQRSELKHCRELASMSNGSEGPYTGMLVQVVRNVLNINSRLCEDLEHAEQSAATATANLIKGFGRRFLSSGGSGVPVGSRQNAADAASESSTVVFIVVGGVTFEEAAGVIAATRELAGERTVLLGGTTISTIDTCSALI</sequence>
<name>A0A2G5B8U1_COERN</name>
<evidence type="ECO:0008006" key="3">
    <source>
        <dbReference type="Google" id="ProtNLM"/>
    </source>
</evidence>
<dbReference type="EMBL" id="KZ303507">
    <property type="protein sequence ID" value="PIA15436.1"/>
    <property type="molecule type" value="Genomic_DNA"/>
</dbReference>
<evidence type="ECO:0000313" key="2">
    <source>
        <dbReference type="Proteomes" id="UP000242474"/>
    </source>
</evidence>